<keyword evidence="2 10" id="KW-0479">Metal-binding</keyword>
<evidence type="ECO:0000256" key="11">
    <source>
        <dbReference type="RuleBase" id="RU000682"/>
    </source>
</evidence>
<reference evidence="14 15" key="1">
    <citation type="submission" date="2022-05" db="EMBL/GenBank/DDBJ databases">
        <authorList>
            <consortium name="Genoscope - CEA"/>
            <person name="William W."/>
        </authorList>
    </citation>
    <scope>NUCLEOTIDE SEQUENCE [LARGE SCALE GENOMIC DNA]</scope>
</reference>
<keyword evidence="7 9" id="KW-0371">Homeobox</keyword>
<feature type="domain" description="Homeobox" evidence="13">
    <location>
        <begin position="330"/>
        <end position="390"/>
    </location>
</feature>
<dbReference type="SMART" id="SM00132">
    <property type="entry name" value="LIM"/>
    <property type="match status" value="2"/>
</dbReference>
<dbReference type="SUPFAM" id="SSF57716">
    <property type="entry name" value="Glucocorticoid receptor-like (DNA-binding domain)"/>
    <property type="match status" value="2"/>
</dbReference>
<dbReference type="InterPro" id="IPR009057">
    <property type="entry name" value="Homeodomain-like_sf"/>
</dbReference>
<dbReference type="PROSITE" id="PS50023">
    <property type="entry name" value="LIM_DOMAIN_2"/>
    <property type="match status" value="2"/>
</dbReference>
<name>A0ABN8NHU5_9CNID</name>
<feature type="domain" description="LIM zinc-binding" evidence="12">
    <location>
        <begin position="216"/>
        <end position="278"/>
    </location>
</feature>
<evidence type="ECO:0000256" key="6">
    <source>
        <dbReference type="ARBA" id="ARBA00023125"/>
    </source>
</evidence>
<evidence type="ECO:0000259" key="13">
    <source>
        <dbReference type="PROSITE" id="PS50071"/>
    </source>
</evidence>
<evidence type="ECO:0000256" key="5">
    <source>
        <dbReference type="ARBA" id="ARBA00023038"/>
    </source>
</evidence>
<dbReference type="CDD" id="cd00086">
    <property type="entry name" value="homeodomain"/>
    <property type="match status" value="1"/>
</dbReference>
<comment type="caution">
    <text evidence="14">The sequence shown here is derived from an EMBL/GenBank/DDBJ whole genome shotgun (WGS) entry which is preliminary data.</text>
</comment>
<keyword evidence="3" id="KW-0677">Repeat</keyword>
<sequence length="419" mass="47382">MLRRYISLIKSVTSSISNVRHCIASMSSQGLVLTGTSDEELECCKKTQNGAGLCSCNEVSIKRTISSHTKVSEESQDHKAREELQWNKLSENEKNIYFAHKTACLKGENTYTDPVTGYMVFTEEFLRKRRACCGNGCRHSMPTADQLTLDEKPSFCAGCGARIVDRFYLMAVDQEWHAECLKCNECSLRLDNELTCFTKDGEILCREDYYRRFSVKKCAGCNQGISSKELVMRARDQVYHISCFSCERCKRILSTGEYFGMRGLRIFCKADYEVLLREEAHAMKSTLGSSSGKGRPRKKKISMPLEGVTALSGFTISEAESHLGQHNGDSKPKRMRTSFKHHQLRAMKAYFAMNHNPDAKDLKQLSQKTGLSKRVLQVWFQNARAKYRRTVCNPQAQDLSPESQDQASPVSSILEVGIL</sequence>
<evidence type="ECO:0000256" key="4">
    <source>
        <dbReference type="ARBA" id="ARBA00022833"/>
    </source>
</evidence>
<dbReference type="EMBL" id="CALNXK010000022">
    <property type="protein sequence ID" value="CAH3109897.1"/>
    <property type="molecule type" value="Genomic_DNA"/>
</dbReference>
<dbReference type="Gene3D" id="1.10.10.60">
    <property type="entry name" value="Homeodomain-like"/>
    <property type="match status" value="1"/>
</dbReference>
<keyword evidence="5 10" id="KW-0440">LIM domain</keyword>
<evidence type="ECO:0000256" key="10">
    <source>
        <dbReference type="PROSITE-ProRule" id="PRU00125"/>
    </source>
</evidence>
<keyword evidence="4 10" id="KW-0862">Zinc</keyword>
<feature type="domain" description="LIM zinc-binding" evidence="12">
    <location>
        <begin position="154"/>
        <end position="215"/>
    </location>
</feature>
<evidence type="ECO:0000256" key="9">
    <source>
        <dbReference type="PROSITE-ProRule" id="PRU00108"/>
    </source>
</evidence>
<evidence type="ECO:0000256" key="3">
    <source>
        <dbReference type="ARBA" id="ARBA00022737"/>
    </source>
</evidence>
<dbReference type="PROSITE" id="PS00478">
    <property type="entry name" value="LIM_DOMAIN_1"/>
    <property type="match status" value="1"/>
</dbReference>
<dbReference type="PROSITE" id="PS00027">
    <property type="entry name" value="HOMEOBOX_1"/>
    <property type="match status" value="1"/>
</dbReference>
<evidence type="ECO:0000256" key="1">
    <source>
        <dbReference type="ARBA" id="ARBA00004123"/>
    </source>
</evidence>
<dbReference type="Proteomes" id="UP001159405">
    <property type="component" value="Unassembled WGS sequence"/>
</dbReference>
<accession>A0ABN8NHU5</accession>
<gene>
    <name evidence="14" type="ORF">PLOB_00018902</name>
</gene>
<dbReference type="SUPFAM" id="SSF46689">
    <property type="entry name" value="Homeodomain-like"/>
    <property type="match status" value="1"/>
</dbReference>
<dbReference type="InterPro" id="IPR001356">
    <property type="entry name" value="HD"/>
</dbReference>
<dbReference type="Gene3D" id="2.10.110.10">
    <property type="entry name" value="Cysteine Rich Protein"/>
    <property type="match status" value="2"/>
</dbReference>
<dbReference type="Pfam" id="PF00046">
    <property type="entry name" value="Homeodomain"/>
    <property type="match status" value="1"/>
</dbReference>
<dbReference type="InterPro" id="IPR040807">
    <property type="entry name" value="DUF5522"/>
</dbReference>
<keyword evidence="6 9" id="KW-0238">DNA-binding</keyword>
<dbReference type="PROSITE" id="PS50071">
    <property type="entry name" value="HOMEOBOX_2"/>
    <property type="match status" value="1"/>
</dbReference>
<evidence type="ECO:0000256" key="7">
    <source>
        <dbReference type="ARBA" id="ARBA00023155"/>
    </source>
</evidence>
<feature type="DNA-binding region" description="Homeobox" evidence="9">
    <location>
        <begin position="332"/>
        <end position="391"/>
    </location>
</feature>
<comment type="subcellular location">
    <subcellularLocation>
        <location evidence="1 9 11">Nucleus</location>
    </subcellularLocation>
</comment>
<dbReference type="Pfam" id="PF00412">
    <property type="entry name" value="LIM"/>
    <property type="match status" value="2"/>
</dbReference>
<dbReference type="InterPro" id="IPR050453">
    <property type="entry name" value="LIM_Homeobox_TF"/>
</dbReference>
<dbReference type="InterPro" id="IPR001781">
    <property type="entry name" value="Znf_LIM"/>
</dbReference>
<evidence type="ECO:0000313" key="15">
    <source>
        <dbReference type="Proteomes" id="UP001159405"/>
    </source>
</evidence>
<dbReference type="PANTHER" id="PTHR24208:SF168">
    <property type="entry name" value="PROTEIN APTEROUS"/>
    <property type="match status" value="1"/>
</dbReference>
<dbReference type="SMART" id="SM00389">
    <property type="entry name" value="HOX"/>
    <property type="match status" value="1"/>
</dbReference>
<dbReference type="InterPro" id="IPR017970">
    <property type="entry name" value="Homeobox_CS"/>
</dbReference>
<protein>
    <recommendedName>
        <fullName evidence="16">LIM/homeobox protein Lhx9</fullName>
    </recommendedName>
</protein>
<evidence type="ECO:0008006" key="16">
    <source>
        <dbReference type="Google" id="ProtNLM"/>
    </source>
</evidence>
<dbReference type="PANTHER" id="PTHR24208">
    <property type="entry name" value="LIM/HOMEOBOX PROTEIN LHX"/>
    <property type="match status" value="1"/>
</dbReference>
<evidence type="ECO:0000256" key="8">
    <source>
        <dbReference type="ARBA" id="ARBA00023242"/>
    </source>
</evidence>
<proteinExistence type="predicted"/>
<evidence type="ECO:0000313" key="14">
    <source>
        <dbReference type="EMBL" id="CAH3109897.1"/>
    </source>
</evidence>
<dbReference type="Pfam" id="PF17653">
    <property type="entry name" value="DUF5522"/>
    <property type="match status" value="1"/>
</dbReference>
<evidence type="ECO:0000256" key="2">
    <source>
        <dbReference type="ARBA" id="ARBA00022723"/>
    </source>
</evidence>
<organism evidence="14 15">
    <name type="scientific">Porites lobata</name>
    <dbReference type="NCBI Taxonomy" id="104759"/>
    <lineage>
        <taxon>Eukaryota</taxon>
        <taxon>Metazoa</taxon>
        <taxon>Cnidaria</taxon>
        <taxon>Anthozoa</taxon>
        <taxon>Hexacorallia</taxon>
        <taxon>Scleractinia</taxon>
        <taxon>Fungiina</taxon>
        <taxon>Poritidae</taxon>
        <taxon>Porites</taxon>
    </lineage>
</organism>
<keyword evidence="15" id="KW-1185">Reference proteome</keyword>
<keyword evidence="8 9" id="KW-0539">Nucleus</keyword>
<evidence type="ECO:0000259" key="12">
    <source>
        <dbReference type="PROSITE" id="PS50023"/>
    </source>
</evidence>